<keyword evidence="2" id="KW-0472">Membrane</keyword>
<feature type="compositionally biased region" description="Basic residues" evidence="1">
    <location>
        <begin position="443"/>
        <end position="459"/>
    </location>
</feature>
<feature type="domain" description="DUF7869" evidence="3">
    <location>
        <begin position="135"/>
        <end position="315"/>
    </location>
</feature>
<dbReference type="OrthoDB" id="6124768at2759"/>
<organism evidence="4 5">
    <name type="scientific">Mytilus coruscus</name>
    <name type="common">Sea mussel</name>
    <dbReference type="NCBI Taxonomy" id="42192"/>
    <lineage>
        <taxon>Eukaryota</taxon>
        <taxon>Metazoa</taxon>
        <taxon>Spiralia</taxon>
        <taxon>Lophotrochozoa</taxon>
        <taxon>Mollusca</taxon>
        <taxon>Bivalvia</taxon>
        <taxon>Autobranchia</taxon>
        <taxon>Pteriomorphia</taxon>
        <taxon>Mytilida</taxon>
        <taxon>Mytiloidea</taxon>
        <taxon>Mytilidae</taxon>
        <taxon>Mytilinae</taxon>
        <taxon>Mytilus</taxon>
    </lineage>
</organism>
<keyword evidence="2" id="KW-0812">Transmembrane</keyword>
<evidence type="ECO:0000313" key="5">
    <source>
        <dbReference type="Proteomes" id="UP000507470"/>
    </source>
</evidence>
<feature type="compositionally biased region" description="Basic residues" evidence="1">
    <location>
        <begin position="502"/>
        <end position="515"/>
    </location>
</feature>
<dbReference type="PANTHER" id="PTHR33153:SF3">
    <property type="entry name" value="TRAFFICKING PROTEIN PARTICLE COMPLEX SUBUNIT 11 DOMAIN-CONTAINING PROTEIN"/>
    <property type="match status" value="1"/>
</dbReference>
<dbReference type="EMBL" id="CACVKT020008686">
    <property type="protein sequence ID" value="CAC5416800.1"/>
    <property type="molecule type" value="Genomic_DNA"/>
</dbReference>
<name>A0A6J8E8Q8_MYTCO</name>
<keyword evidence="2" id="KW-1133">Transmembrane helix</keyword>
<evidence type="ECO:0000256" key="2">
    <source>
        <dbReference type="SAM" id="Phobius"/>
    </source>
</evidence>
<proteinExistence type="predicted"/>
<keyword evidence="5" id="KW-1185">Reference proteome</keyword>
<sequence length="585" mass="66693">MFLAKQNQIINFLINYVLIPTGIVAAASVTLYGENYVIRGEFISLNCTADVSPTDRTAQFLIENESYASLRKTKNGCYNSRNLCLSKVCSCSEDGRSFFLRMKHEKQTIKNKSHVTCLMKFGGEKISDSMIAIDAANLLQTHVQGIINHGLNRFATYVDINEYKHDSNMVMNTLLKEIYFTSVHMNSFLPDILYIQADNCFRENKNRYMLAFCELLVRTNVFKEVHLSFLYVGHTHEDIDAAFSRISEKLRKTEAETLVGLIDLLPNSKQTGGLYDIKGWLEKHINPIKGHTVPLHFKFSLDATGQICVQYKGNNHRPWKQLKKTLLKKIPPGIPSISVPDNFNTKFNFDALEKNIERSKYLFSDILQNTQYRWWKRYITFLKETSENENKQILYAKKDARWLLPLLPKSTLHSQEEYLLPQEIQEMVDREIDDPEVEMPEGKKKKKTNANSQGRRKPTSKNGQSCSSGKRKTQKSSSMDKTKKNSTVKVNKDGGKKPTLQQRKKVTKSKRRGKTRAAQEKKNVNSKLSELLSVFNKLIRLHLEMTLHSPIKSVIIGEINGCVAQCAKPANSVVMLSSLVSGCSA</sequence>
<feature type="region of interest" description="Disordered" evidence="1">
    <location>
        <begin position="435"/>
        <end position="523"/>
    </location>
</feature>
<dbReference type="Pfam" id="PF25273">
    <property type="entry name" value="DUF7869"/>
    <property type="match status" value="1"/>
</dbReference>
<reference evidence="4 5" key="1">
    <citation type="submission" date="2020-06" db="EMBL/GenBank/DDBJ databases">
        <authorList>
            <person name="Li R."/>
            <person name="Bekaert M."/>
        </authorList>
    </citation>
    <scope>NUCLEOTIDE SEQUENCE [LARGE SCALE GENOMIC DNA]</scope>
    <source>
        <strain evidence="5">wild</strain>
    </source>
</reference>
<gene>
    <name evidence="4" type="ORF">MCOR_49381</name>
</gene>
<evidence type="ECO:0000313" key="4">
    <source>
        <dbReference type="EMBL" id="CAC5416800.1"/>
    </source>
</evidence>
<dbReference type="AlphaFoldDB" id="A0A6J8E8Q8"/>
<dbReference type="Proteomes" id="UP000507470">
    <property type="component" value="Unassembled WGS sequence"/>
</dbReference>
<protein>
    <recommendedName>
        <fullName evidence="3">DUF7869 domain-containing protein</fullName>
    </recommendedName>
</protein>
<dbReference type="InterPro" id="IPR057191">
    <property type="entry name" value="DUF7869"/>
</dbReference>
<dbReference type="PANTHER" id="PTHR33153">
    <property type="entry name" value="MYND-TYPE DOMAIN-CONTAINING PROTEIN"/>
    <property type="match status" value="1"/>
</dbReference>
<feature type="transmembrane region" description="Helical" evidence="2">
    <location>
        <begin position="12"/>
        <end position="33"/>
    </location>
</feature>
<evidence type="ECO:0000259" key="3">
    <source>
        <dbReference type="Pfam" id="PF25273"/>
    </source>
</evidence>
<accession>A0A6J8E8Q8</accession>
<evidence type="ECO:0000256" key="1">
    <source>
        <dbReference type="SAM" id="MobiDB-lite"/>
    </source>
</evidence>